<dbReference type="PANTHER" id="PTHR34118:SF6">
    <property type="entry name" value="PROTEIN CONSERVED ONLY IN THE GREEN LINEAGE 160, CHLOROPLASTIC"/>
    <property type="match status" value="1"/>
</dbReference>
<comment type="subcellular location">
    <subcellularLocation>
        <location evidence="1">Membrane</location>
        <topology evidence="1">Multi-pass membrane protein</topology>
    </subcellularLocation>
</comment>
<dbReference type="AlphaFoldDB" id="A0A7J7IP35"/>
<feature type="transmembrane region" description="Helical" evidence="5">
    <location>
        <begin position="261"/>
        <end position="282"/>
    </location>
</feature>
<feature type="transmembrane region" description="Helical" evidence="5">
    <location>
        <begin position="311"/>
        <end position="329"/>
    </location>
</feature>
<sequence>MRQRFRERGIATEGIRILGWAVGGRGSVEHGLVVLFTAGYCPVMGMDTSQLELVFMINGVGRQVETPGQTTRENPSSWILAGESQVVDGRMARSGRVSGDATLPIGPSSDAYLRLASVSDGPSGNDLWFMWAVVLKIPGRRHSGSIGGACTRKDAMGGGSVRFWRVQYRLEWRSALESEQTSNSVADEVLAFEQAHYAPDRYTNIPFPSSKGFDDSRRVEETAEPTLASYVLLQRELLRNTLFTGAAGSLVTFWLSSKEAALSFLLGASVSVVYVFLLGHGVDRLLPPETERTNLKGGAPASSTLQHARHLTSGPLRILLFIGLVLAVAKQRESLHVLPAFLGFLSFKVAILGQILKTLHSSSQGLDSSDPKRSSTPFT</sequence>
<keyword evidence="8" id="KW-1185">Reference proteome</keyword>
<evidence type="ECO:0000256" key="3">
    <source>
        <dbReference type="ARBA" id="ARBA00022989"/>
    </source>
</evidence>
<proteinExistence type="predicted"/>
<evidence type="ECO:0000256" key="2">
    <source>
        <dbReference type="ARBA" id="ARBA00022692"/>
    </source>
</evidence>
<protein>
    <submittedName>
        <fullName evidence="7">Alpha subunit of the F1 sector of mitochondrial F1F0 ATP synthase</fullName>
    </submittedName>
</protein>
<dbReference type="OrthoDB" id="3700at2759"/>
<reference evidence="7 8" key="1">
    <citation type="journal article" date="2020" name="J. Phycol.">
        <title>Comparative genome analysis reveals Cyanidiococcus gen. nov., a new extremophilic red algal genus sister to Cyanidioschyzon (Cyanidioschyzonaceae, Rhodophyta).</title>
        <authorList>
            <person name="Liu S.-L."/>
            <person name="Chiang Y.-R."/>
            <person name="Yoon H.S."/>
            <person name="Fu H.-Y."/>
        </authorList>
    </citation>
    <scope>NUCLEOTIDE SEQUENCE [LARGE SCALE GENOMIC DNA]</scope>
    <source>
        <strain evidence="7 8">THAL066</strain>
    </source>
</reference>
<accession>A0A7J7IP35</accession>
<organism evidence="7 8">
    <name type="scientific">Cyanidiococcus yangmingshanensis</name>
    <dbReference type="NCBI Taxonomy" id="2690220"/>
    <lineage>
        <taxon>Eukaryota</taxon>
        <taxon>Rhodophyta</taxon>
        <taxon>Bangiophyceae</taxon>
        <taxon>Cyanidiales</taxon>
        <taxon>Cyanidiaceae</taxon>
        <taxon>Cyanidiococcus</taxon>
    </lineage>
</organism>
<dbReference type="Pfam" id="PF24763">
    <property type="entry name" value="CGL160_C"/>
    <property type="match status" value="1"/>
</dbReference>
<name>A0A7J7IP35_9RHOD</name>
<evidence type="ECO:0000259" key="6">
    <source>
        <dbReference type="Pfam" id="PF24763"/>
    </source>
</evidence>
<evidence type="ECO:0000313" key="8">
    <source>
        <dbReference type="Proteomes" id="UP000530660"/>
    </source>
</evidence>
<feature type="transmembrane region" description="Helical" evidence="5">
    <location>
        <begin position="335"/>
        <end position="356"/>
    </location>
</feature>
<keyword evidence="4 5" id="KW-0472">Membrane</keyword>
<comment type="caution">
    <text evidence="7">The sequence shown here is derived from an EMBL/GenBank/DDBJ whole genome shotgun (WGS) entry which is preliminary data.</text>
</comment>
<evidence type="ECO:0000256" key="4">
    <source>
        <dbReference type="ARBA" id="ARBA00023136"/>
    </source>
</evidence>
<evidence type="ECO:0000256" key="1">
    <source>
        <dbReference type="ARBA" id="ARBA00004141"/>
    </source>
</evidence>
<evidence type="ECO:0000256" key="5">
    <source>
        <dbReference type="SAM" id="Phobius"/>
    </source>
</evidence>
<dbReference type="InterPro" id="IPR056309">
    <property type="entry name" value="CGL160/ATPI_dom"/>
</dbReference>
<feature type="domain" description="CGL160/ATPI" evidence="6">
    <location>
        <begin position="223"/>
        <end position="356"/>
    </location>
</feature>
<dbReference type="Proteomes" id="UP000530660">
    <property type="component" value="Unassembled WGS sequence"/>
</dbReference>
<gene>
    <name evidence="7" type="primary">ATP1</name>
    <name evidence="7" type="ORF">F1559_002617</name>
</gene>
<dbReference type="PANTHER" id="PTHR34118">
    <property type="entry name" value="NF-KAPPA-B INHIBITOR-LIKE PROTEIN-RELATED"/>
    <property type="match status" value="1"/>
</dbReference>
<keyword evidence="2 5" id="KW-0812">Transmembrane</keyword>
<dbReference type="GO" id="GO:0016020">
    <property type="term" value="C:membrane"/>
    <property type="evidence" value="ECO:0007669"/>
    <property type="project" value="UniProtKB-SubCell"/>
</dbReference>
<keyword evidence="3 5" id="KW-1133">Transmembrane helix</keyword>
<dbReference type="EMBL" id="VWRR01000003">
    <property type="protein sequence ID" value="KAF6004459.1"/>
    <property type="molecule type" value="Genomic_DNA"/>
</dbReference>
<evidence type="ECO:0000313" key="7">
    <source>
        <dbReference type="EMBL" id="KAF6004459.1"/>
    </source>
</evidence>